<feature type="transmembrane region" description="Helical" evidence="17">
    <location>
        <begin position="135"/>
        <end position="159"/>
    </location>
</feature>
<dbReference type="GO" id="GO:0008137">
    <property type="term" value="F:NADH dehydrogenase (ubiquinone) activity"/>
    <property type="evidence" value="ECO:0007669"/>
    <property type="project" value="UniProtKB-UniRule"/>
</dbReference>
<dbReference type="GO" id="GO:0048039">
    <property type="term" value="F:ubiquinone binding"/>
    <property type="evidence" value="ECO:0007669"/>
    <property type="project" value="TreeGrafter"/>
</dbReference>
<evidence type="ECO:0000256" key="18">
    <source>
        <dbReference type="SAM" id="SignalP"/>
    </source>
</evidence>
<geneLocation type="mitochondrion" evidence="21"/>
<reference evidence="21" key="1">
    <citation type="submission" date="2017-12" db="EMBL/GenBank/DDBJ databases">
        <authorList>
            <person name="An J."/>
        </authorList>
    </citation>
    <scope>NUCLEOTIDE SEQUENCE</scope>
</reference>
<feature type="signal peptide" evidence="18">
    <location>
        <begin position="1"/>
        <end position="18"/>
    </location>
</feature>
<evidence type="ECO:0000256" key="9">
    <source>
        <dbReference type="ARBA" id="ARBA00022967"/>
    </source>
</evidence>
<evidence type="ECO:0000256" key="13">
    <source>
        <dbReference type="ARBA" id="ARBA00023075"/>
    </source>
</evidence>
<keyword evidence="18" id="KW-0732">Signal</keyword>
<feature type="transmembrane region" description="Helical" evidence="17">
    <location>
        <begin position="296"/>
        <end position="316"/>
    </location>
</feature>
<evidence type="ECO:0000256" key="3">
    <source>
        <dbReference type="ARBA" id="ARBA00009025"/>
    </source>
</evidence>
<feature type="transmembrane region" description="Helical" evidence="17">
    <location>
        <begin position="214"/>
        <end position="234"/>
    </location>
</feature>
<feature type="transmembrane region" description="Helical" evidence="17">
    <location>
        <begin position="246"/>
        <end position="263"/>
    </location>
</feature>
<evidence type="ECO:0000256" key="14">
    <source>
        <dbReference type="ARBA" id="ARBA00023128"/>
    </source>
</evidence>
<evidence type="ECO:0000256" key="4">
    <source>
        <dbReference type="ARBA" id="ARBA00012944"/>
    </source>
</evidence>
<evidence type="ECO:0000256" key="6">
    <source>
        <dbReference type="ARBA" id="ARBA00022448"/>
    </source>
</evidence>
<keyword evidence="15 17" id="KW-0472">Membrane</keyword>
<keyword evidence="12 17" id="KW-0520">NAD</keyword>
<sequence length="441" mass="48426">MLMISSLFLSFCALSANPYSIIAGLCFSTAVSALSMFKYFEFTCLGSVLSSDSLSITLITLSAWIVMLLTMASHKAMKTAQSSLFMQWNMILLLFLTLIFLSSNTLMFYVFFEASLVPIFMLILGWGAQPERASAGVFALIYTVSASLPFLVVLLNWVSQSSTAVLSMLNPIHLSFNSSMISFFVIIPFAVKLPMYITHLWLPKAHVEAPVAGSMILAGVLLKLGGYGLLRFSVKMSKYLMKFNKIWISWALVGGAVIGILCLSQTDMKILIALSSVTHMALVVSSVLALSTWGLFSAMFIMLGHGFCSSAMFAKANMIYERLGSRNILVSKGVGMTIPGLLLWWFMTMASNMSAPPSMSLLGEMAAFTTFMTWSYSSTLVLMALNFLPAAYSLYLYAEVALGKAPSSVSPVSPLYFREHLVSLLHLLPLFLLTFKMSIIF</sequence>
<feature type="transmembrane region" description="Helical" evidence="17">
    <location>
        <begin position="328"/>
        <end position="347"/>
    </location>
</feature>
<evidence type="ECO:0000256" key="2">
    <source>
        <dbReference type="ARBA" id="ARBA00004225"/>
    </source>
</evidence>
<evidence type="ECO:0000256" key="5">
    <source>
        <dbReference type="ARBA" id="ARBA00021006"/>
    </source>
</evidence>
<dbReference type="GO" id="GO:0042773">
    <property type="term" value="P:ATP synthesis coupled electron transport"/>
    <property type="evidence" value="ECO:0007669"/>
    <property type="project" value="InterPro"/>
</dbReference>
<keyword evidence="8 17" id="KW-0812">Transmembrane</keyword>
<dbReference type="InterPro" id="IPR001750">
    <property type="entry name" value="ND/Mrp_TM"/>
</dbReference>
<dbReference type="PRINTS" id="PR01437">
    <property type="entry name" value="NUOXDRDTASE4"/>
</dbReference>
<dbReference type="Pfam" id="PF01059">
    <property type="entry name" value="Oxidored_q5_N"/>
    <property type="match status" value="1"/>
</dbReference>
<dbReference type="PANTHER" id="PTHR43507:SF20">
    <property type="entry name" value="NADH-UBIQUINONE OXIDOREDUCTASE CHAIN 4"/>
    <property type="match status" value="1"/>
</dbReference>
<feature type="transmembrane region" description="Helical" evidence="17">
    <location>
        <begin position="107"/>
        <end position="128"/>
    </location>
</feature>
<name>A0A8K1Y3J2_9CRUS</name>
<evidence type="ECO:0000256" key="16">
    <source>
        <dbReference type="ARBA" id="ARBA00049551"/>
    </source>
</evidence>
<feature type="transmembrane region" description="Helical" evidence="17">
    <location>
        <begin position="53"/>
        <end position="72"/>
    </location>
</feature>
<feature type="transmembrane region" description="Helical" evidence="17">
    <location>
        <begin position="179"/>
        <end position="202"/>
    </location>
</feature>
<comment type="subcellular location">
    <subcellularLocation>
        <location evidence="2 17">Mitochondrion membrane</location>
        <topology evidence="2 17">Multi-pass membrane protein</topology>
    </subcellularLocation>
</comment>
<dbReference type="InterPro" id="IPR003918">
    <property type="entry name" value="NADH_UbQ_OxRdtase"/>
</dbReference>
<evidence type="ECO:0000256" key="8">
    <source>
        <dbReference type="ARBA" id="ARBA00022692"/>
    </source>
</evidence>
<proteinExistence type="inferred from homology"/>
<keyword evidence="7 17" id="KW-0679">Respiratory chain</keyword>
<feature type="domain" description="NADH:ubiquinone oxidoreductase chain 4 N-terminal" evidence="20">
    <location>
        <begin position="3"/>
        <end position="98"/>
    </location>
</feature>
<dbReference type="EMBL" id="MG729627">
    <property type="protein sequence ID" value="AYQ22941.1"/>
    <property type="molecule type" value="Genomic_DNA"/>
</dbReference>
<dbReference type="InterPro" id="IPR000260">
    <property type="entry name" value="NADH4_N"/>
</dbReference>
<comment type="catalytic activity">
    <reaction evidence="16 17">
        <text>a ubiquinone + NADH + 5 H(+)(in) = a ubiquinol + NAD(+) + 4 H(+)(out)</text>
        <dbReference type="Rhea" id="RHEA:29091"/>
        <dbReference type="Rhea" id="RHEA-COMP:9565"/>
        <dbReference type="Rhea" id="RHEA-COMP:9566"/>
        <dbReference type="ChEBI" id="CHEBI:15378"/>
        <dbReference type="ChEBI" id="CHEBI:16389"/>
        <dbReference type="ChEBI" id="CHEBI:17976"/>
        <dbReference type="ChEBI" id="CHEBI:57540"/>
        <dbReference type="ChEBI" id="CHEBI:57945"/>
        <dbReference type="EC" id="7.1.1.2"/>
    </reaction>
</comment>
<keyword evidence="14 17" id="KW-0496">Mitochondrion</keyword>
<keyword evidence="11 17" id="KW-1133">Transmembrane helix</keyword>
<organism evidence="21">
    <name type="scientific">Orthione mesoamericana</name>
    <dbReference type="NCBI Taxonomy" id="2480053"/>
    <lineage>
        <taxon>Eukaryota</taxon>
        <taxon>Metazoa</taxon>
        <taxon>Ecdysozoa</taxon>
        <taxon>Arthropoda</taxon>
        <taxon>Crustacea</taxon>
        <taxon>Multicrustacea</taxon>
        <taxon>Malacostraca</taxon>
        <taxon>Eumalacostraca</taxon>
        <taxon>Peracarida</taxon>
        <taxon>Isopoda</taxon>
        <taxon>Epicaridea</taxon>
        <taxon>Bopyridoidea</taxon>
        <taxon>Bopyridae</taxon>
        <taxon>Orthione</taxon>
    </lineage>
</organism>
<dbReference type="GO" id="GO:0015990">
    <property type="term" value="P:electron transport coupled proton transport"/>
    <property type="evidence" value="ECO:0007669"/>
    <property type="project" value="TreeGrafter"/>
</dbReference>
<protein>
    <recommendedName>
        <fullName evidence="5 17">NADH-ubiquinone oxidoreductase chain 4</fullName>
        <ecNumber evidence="4 17">7.1.1.2</ecNumber>
    </recommendedName>
</protein>
<evidence type="ECO:0000256" key="10">
    <source>
        <dbReference type="ARBA" id="ARBA00022982"/>
    </source>
</evidence>
<evidence type="ECO:0000313" key="21">
    <source>
        <dbReference type="EMBL" id="AYQ22941.1"/>
    </source>
</evidence>
<comment type="function">
    <text evidence="17">Core subunit of the mitochondrial membrane respiratory chain NADH dehydrogenase (Complex I) which catalyzes electron transfer from NADH through the respiratory chain, using ubiquinone as an electron acceptor. Essential for the catalytic activity and assembly of complex I.</text>
</comment>
<accession>A0A8K1Y3J2</accession>
<evidence type="ECO:0000256" key="7">
    <source>
        <dbReference type="ARBA" id="ARBA00022660"/>
    </source>
</evidence>
<feature type="transmembrane region" description="Helical" evidence="17">
    <location>
        <begin position="84"/>
        <end position="101"/>
    </location>
</feature>
<evidence type="ECO:0000256" key="11">
    <source>
        <dbReference type="ARBA" id="ARBA00022989"/>
    </source>
</evidence>
<evidence type="ECO:0000256" key="15">
    <source>
        <dbReference type="ARBA" id="ARBA00023136"/>
    </source>
</evidence>
<evidence type="ECO:0000259" key="19">
    <source>
        <dbReference type="Pfam" id="PF00361"/>
    </source>
</evidence>
<dbReference type="AlphaFoldDB" id="A0A8K1Y3J2"/>
<feature type="chain" id="PRO_5035478896" description="NADH-ubiquinone oxidoreductase chain 4" evidence="18">
    <location>
        <begin position="19"/>
        <end position="441"/>
    </location>
</feature>
<dbReference type="GO" id="GO:0003954">
    <property type="term" value="F:NADH dehydrogenase activity"/>
    <property type="evidence" value="ECO:0007669"/>
    <property type="project" value="TreeGrafter"/>
</dbReference>
<comment type="similarity">
    <text evidence="3 17">Belongs to the complex I subunit 4 family.</text>
</comment>
<evidence type="ECO:0000256" key="1">
    <source>
        <dbReference type="ARBA" id="ARBA00003257"/>
    </source>
</evidence>
<comment type="function">
    <text evidence="1">Core subunit of the mitochondrial membrane respiratory chain NADH dehydrogenase (Complex I) that is believed to belong to the minimal assembly required for catalysis. Complex I functions in the transfer of electrons from NADH to the respiratory chain. The immediate electron acceptor for the enzyme is believed to be ubiquinone.</text>
</comment>
<gene>
    <name evidence="21" type="primary">NAD4</name>
</gene>
<keyword evidence="6 17" id="KW-0813">Transport</keyword>
<dbReference type="Pfam" id="PF00361">
    <property type="entry name" value="Proton_antipo_M"/>
    <property type="match status" value="1"/>
</dbReference>
<feature type="domain" description="NADH:quinone oxidoreductase/Mrp antiporter transmembrane" evidence="19">
    <location>
        <begin position="102"/>
        <end position="382"/>
    </location>
</feature>
<evidence type="ECO:0000256" key="12">
    <source>
        <dbReference type="ARBA" id="ARBA00023027"/>
    </source>
</evidence>
<evidence type="ECO:0000256" key="17">
    <source>
        <dbReference type="RuleBase" id="RU003297"/>
    </source>
</evidence>
<dbReference type="GO" id="GO:0031966">
    <property type="term" value="C:mitochondrial membrane"/>
    <property type="evidence" value="ECO:0007669"/>
    <property type="project" value="UniProtKB-SubCell"/>
</dbReference>
<dbReference type="PANTHER" id="PTHR43507">
    <property type="entry name" value="NADH-UBIQUINONE OXIDOREDUCTASE CHAIN 4"/>
    <property type="match status" value="1"/>
</dbReference>
<evidence type="ECO:0000259" key="20">
    <source>
        <dbReference type="Pfam" id="PF01059"/>
    </source>
</evidence>
<keyword evidence="10 17" id="KW-0249">Electron transport</keyword>
<keyword evidence="9" id="KW-1278">Translocase</keyword>
<keyword evidence="13 17" id="KW-0830">Ubiquinone</keyword>
<dbReference type="EC" id="7.1.1.2" evidence="4 17"/>